<dbReference type="EMBL" id="LAFY01004059">
    <property type="protein sequence ID" value="KJX95675.1"/>
    <property type="molecule type" value="Genomic_DNA"/>
</dbReference>
<organism evidence="2 3">
    <name type="scientific">Zymoseptoria brevis</name>
    <dbReference type="NCBI Taxonomy" id="1047168"/>
    <lineage>
        <taxon>Eukaryota</taxon>
        <taxon>Fungi</taxon>
        <taxon>Dikarya</taxon>
        <taxon>Ascomycota</taxon>
        <taxon>Pezizomycotina</taxon>
        <taxon>Dothideomycetes</taxon>
        <taxon>Dothideomycetidae</taxon>
        <taxon>Mycosphaerellales</taxon>
        <taxon>Mycosphaerellaceae</taxon>
        <taxon>Zymoseptoria</taxon>
    </lineage>
</organism>
<proteinExistence type="predicted"/>
<dbReference type="OrthoDB" id="10280236at2759"/>
<comment type="caution">
    <text evidence="2">The sequence shown here is derived from an EMBL/GenBank/DDBJ whole genome shotgun (WGS) entry which is preliminary data.</text>
</comment>
<accession>A0A0F4GHK4</accession>
<evidence type="ECO:0000256" key="1">
    <source>
        <dbReference type="SAM" id="MobiDB-lite"/>
    </source>
</evidence>
<feature type="region of interest" description="Disordered" evidence="1">
    <location>
        <begin position="1"/>
        <end position="20"/>
    </location>
</feature>
<sequence length="149" mass="16778">MPKEKVFLGEGLEPSSGKADTETTRYLENLSWQMVNALNDRQYDHPVFKHFTEVTSKLDTKSGSGSLSDRLEEQKRVTTSNPGYRILIKDTSSFINATEDVVEVLLVVEITEGVGMAGESIGVFKWVKQKSNDMWKCKETTYMRGHPAV</sequence>
<reference evidence="2 3" key="1">
    <citation type="submission" date="2015-03" db="EMBL/GenBank/DDBJ databases">
        <title>RNA-seq based gene annotation and comparative genomics of four Zymoseptoria species reveal species-specific pathogenicity related genes and transposable element activity.</title>
        <authorList>
            <person name="Grandaubert J."/>
            <person name="Bhattacharyya A."/>
            <person name="Stukenbrock E.H."/>
        </authorList>
    </citation>
    <scope>NUCLEOTIDE SEQUENCE [LARGE SCALE GENOMIC DNA]</scope>
    <source>
        <strain evidence="2 3">Zb18110</strain>
    </source>
</reference>
<evidence type="ECO:0008006" key="4">
    <source>
        <dbReference type="Google" id="ProtNLM"/>
    </source>
</evidence>
<evidence type="ECO:0000313" key="2">
    <source>
        <dbReference type="EMBL" id="KJX95675.1"/>
    </source>
</evidence>
<evidence type="ECO:0000313" key="3">
    <source>
        <dbReference type="Proteomes" id="UP000033647"/>
    </source>
</evidence>
<gene>
    <name evidence="2" type="ORF">TI39_contig4099g00001</name>
</gene>
<protein>
    <recommendedName>
        <fullName evidence="4">DUF4440 domain-containing protein</fullName>
    </recommendedName>
</protein>
<name>A0A0F4GHK4_9PEZI</name>
<dbReference type="Proteomes" id="UP000033647">
    <property type="component" value="Unassembled WGS sequence"/>
</dbReference>
<dbReference type="AlphaFoldDB" id="A0A0F4GHK4"/>
<keyword evidence="3" id="KW-1185">Reference proteome</keyword>